<dbReference type="Gene3D" id="3.30.1330.10">
    <property type="entry name" value="PurM-like, N-terminal domain"/>
    <property type="match status" value="1"/>
</dbReference>
<evidence type="ECO:0000256" key="8">
    <source>
        <dbReference type="ARBA" id="ARBA00022741"/>
    </source>
</evidence>
<dbReference type="GO" id="GO:0004641">
    <property type="term" value="F:phosphoribosylformylglycinamidine cyclo-ligase activity"/>
    <property type="evidence" value="ECO:0007669"/>
    <property type="project" value="UniProtKB-UniRule"/>
</dbReference>
<name>A0A4R8M9D6_9BACT</name>
<dbReference type="PANTHER" id="PTHR10520:SF12">
    <property type="entry name" value="TRIFUNCTIONAL PURINE BIOSYNTHETIC PROTEIN ADENOSINE-3"/>
    <property type="match status" value="1"/>
</dbReference>
<dbReference type="GO" id="GO:0005829">
    <property type="term" value="C:cytosol"/>
    <property type="evidence" value="ECO:0007669"/>
    <property type="project" value="TreeGrafter"/>
</dbReference>
<dbReference type="NCBIfam" id="TIGR00878">
    <property type="entry name" value="purM"/>
    <property type="match status" value="1"/>
</dbReference>
<evidence type="ECO:0000256" key="6">
    <source>
        <dbReference type="ARBA" id="ARBA00022490"/>
    </source>
</evidence>
<evidence type="ECO:0000256" key="1">
    <source>
        <dbReference type="ARBA" id="ARBA00004496"/>
    </source>
</evidence>
<keyword evidence="19" id="KW-1185">Reference proteome</keyword>
<dbReference type="SUPFAM" id="SSF55326">
    <property type="entry name" value="PurM N-terminal domain-like"/>
    <property type="match status" value="1"/>
</dbReference>
<dbReference type="GO" id="GO:0005524">
    <property type="term" value="F:ATP binding"/>
    <property type="evidence" value="ECO:0007669"/>
    <property type="project" value="UniProtKB-KW"/>
</dbReference>
<accession>A0A4R8M9D6</accession>
<dbReference type="Pfam" id="PF02769">
    <property type="entry name" value="AIRS_C"/>
    <property type="match status" value="1"/>
</dbReference>
<evidence type="ECO:0000259" key="17">
    <source>
        <dbReference type="Pfam" id="PF02769"/>
    </source>
</evidence>
<dbReference type="FunFam" id="3.90.650.10:FF:000011">
    <property type="entry name" value="Phosphoribosylformylglycinamidine cyclo-ligase"/>
    <property type="match status" value="1"/>
</dbReference>
<evidence type="ECO:0000256" key="7">
    <source>
        <dbReference type="ARBA" id="ARBA00022598"/>
    </source>
</evidence>
<keyword evidence="7 15" id="KW-0436">Ligase</keyword>
<evidence type="ECO:0000256" key="11">
    <source>
        <dbReference type="ARBA" id="ARBA00031908"/>
    </source>
</evidence>
<proteinExistence type="inferred from homology"/>
<dbReference type="InterPro" id="IPR036921">
    <property type="entry name" value="PurM-like_N_sf"/>
</dbReference>
<keyword evidence="9 15" id="KW-0658">Purine biosynthesis</keyword>
<sequence length="332" mass="34756">MNLNYRDAGVDIPLADQWVGTIRNIVRSMPADPNVLGGIGGFSGLYRLPGGLVLAGCCDGVGTKIEVAKAAGKFDGIGQDLVAMNVNDLVTCGARPLFFLDYIACGRLKPEILGPIVESAARACRDSGCALLGGETAEMPGTYNEDGLDLAGFSVGMLREDEIIDGSRIAPGDAVVGIASSGVHSNGFSLVRKALFSSGNPCGLSDTPEVLEGKTIGESLLVPTRLYVSVALEAASSGLVGGMAHITGGGLYDNIRRVIPGDLALSLDYDAWPRSPIFSLLRDRGIDESEMRKVFNLGIGFAFIVRKEKLPEFLSLLESLGEKGYVIGGVSA</sequence>
<comment type="catalytic activity">
    <reaction evidence="14 15">
        <text>2-formamido-N(1)-(5-O-phospho-beta-D-ribosyl)acetamidine + ATP = 5-amino-1-(5-phospho-beta-D-ribosyl)imidazole + ADP + phosphate + H(+)</text>
        <dbReference type="Rhea" id="RHEA:23032"/>
        <dbReference type="ChEBI" id="CHEBI:15378"/>
        <dbReference type="ChEBI" id="CHEBI:30616"/>
        <dbReference type="ChEBI" id="CHEBI:43474"/>
        <dbReference type="ChEBI" id="CHEBI:137981"/>
        <dbReference type="ChEBI" id="CHEBI:147287"/>
        <dbReference type="ChEBI" id="CHEBI:456216"/>
        <dbReference type="EC" id="6.3.3.1"/>
    </reaction>
</comment>
<dbReference type="InterPro" id="IPR004733">
    <property type="entry name" value="PurM_cligase"/>
</dbReference>
<dbReference type="Pfam" id="PF00586">
    <property type="entry name" value="AIRS"/>
    <property type="match status" value="1"/>
</dbReference>
<dbReference type="InterPro" id="IPR016188">
    <property type="entry name" value="PurM-like_N"/>
</dbReference>
<dbReference type="AlphaFoldDB" id="A0A4R8M9D6"/>
<dbReference type="GO" id="GO:0046084">
    <property type="term" value="P:adenine biosynthetic process"/>
    <property type="evidence" value="ECO:0007669"/>
    <property type="project" value="TreeGrafter"/>
</dbReference>
<dbReference type="Proteomes" id="UP000295066">
    <property type="component" value="Unassembled WGS sequence"/>
</dbReference>
<gene>
    <name evidence="15" type="primary">purM</name>
    <name evidence="18" type="ORF">C8D99_10474</name>
</gene>
<keyword evidence="8 15" id="KW-0547">Nucleotide-binding</keyword>
<dbReference type="EMBL" id="SORI01000004">
    <property type="protein sequence ID" value="TDY61834.1"/>
    <property type="molecule type" value="Genomic_DNA"/>
</dbReference>
<evidence type="ECO:0000256" key="5">
    <source>
        <dbReference type="ARBA" id="ARBA00020367"/>
    </source>
</evidence>
<organism evidence="18 19">
    <name type="scientific">Aminivibrio pyruvatiphilus</name>
    <dbReference type="NCBI Taxonomy" id="1005740"/>
    <lineage>
        <taxon>Bacteria</taxon>
        <taxon>Thermotogati</taxon>
        <taxon>Synergistota</taxon>
        <taxon>Synergistia</taxon>
        <taxon>Synergistales</taxon>
        <taxon>Aminobacteriaceae</taxon>
        <taxon>Aminivibrio</taxon>
    </lineage>
</organism>
<dbReference type="RefSeq" id="WP_133956855.1">
    <property type="nucleotide sequence ID" value="NZ_SORI01000004.1"/>
</dbReference>
<feature type="domain" description="PurM-like N-terminal" evidence="16">
    <location>
        <begin position="44"/>
        <end position="157"/>
    </location>
</feature>
<dbReference type="GO" id="GO:0004637">
    <property type="term" value="F:phosphoribosylamine-glycine ligase activity"/>
    <property type="evidence" value="ECO:0007669"/>
    <property type="project" value="TreeGrafter"/>
</dbReference>
<evidence type="ECO:0000259" key="16">
    <source>
        <dbReference type="Pfam" id="PF00586"/>
    </source>
</evidence>
<protein>
    <recommendedName>
        <fullName evidence="5 15">Phosphoribosylformylglycinamidine cyclo-ligase</fullName>
        <ecNumber evidence="4 15">6.3.3.1</ecNumber>
    </recommendedName>
    <alternativeName>
        <fullName evidence="12 15">AIR synthase</fullName>
    </alternativeName>
    <alternativeName>
        <fullName evidence="13 15">AIRS</fullName>
    </alternativeName>
    <alternativeName>
        <fullName evidence="11 15">Phosphoribosyl-aminoimidazole synthetase</fullName>
    </alternativeName>
</protein>
<dbReference type="SUPFAM" id="SSF56042">
    <property type="entry name" value="PurM C-terminal domain-like"/>
    <property type="match status" value="1"/>
</dbReference>
<evidence type="ECO:0000256" key="4">
    <source>
        <dbReference type="ARBA" id="ARBA00013047"/>
    </source>
</evidence>
<dbReference type="UniPathway" id="UPA00074">
    <property type="reaction ID" value="UER00129"/>
</dbReference>
<keyword evidence="6 15" id="KW-0963">Cytoplasm</keyword>
<dbReference type="PANTHER" id="PTHR10520">
    <property type="entry name" value="TRIFUNCTIONAL PURINE BIOSYNTHETIC PROTEIN ADENOSINE-3-RELATED"/>
    <property type="match status" value="1"/>
</dbReference>
<comment type="subcellular location">
    <subcellularLocation>
        <location evidence="1 15">Cytoplasm</location>
    </subcellularLocation>
</comment>
<feature type="domain" description="PurM-like C-terminal" evidence="17">
    <location>
        <begin position="171"/>
        <end position="330"/>
    </location>
</feature>
<comment type="pathway">
    <text evidence="2 15">Purine metabolism; IMP biosynthesis via de novo pathway; 5-amino-1-(5-phospho-D-ribosyl)imidazole from N(2)-formyl-N(1)-(5-phospho-D-ribosyl)glycinamide: step 2/2.</text>
</comment>
<dbReference type="HAMAP" id="MF_00741">
    <property type="entry name" value="AIRS"/>
    <property type="match status" value="1"/>
</dbReference>
<evidence type="ECO:0000256" key="12">
    <source>
        <dbReference type="ARBA" id="ARBA00032931"/>
    </source>
</evidence>
<evidence type="ECO:0000256" key="10">
    <source>
        <dbReference type="ARBA" id="ARBA00022840"/>
    </source>
</evidence>
<evidence type="ECO:0000313" key="19">
    <source>
        <dbReference type="Proteomes" id="UP000295066"/>
    </source>
</evidence>
<dbReference type="InterPro" id="IPR036676">
    <property type="entry name" value="PurM-like_C_sf"/>
</dbReference>
<dbReference type="Gene3D" id="3.90.650.10">
    <property type="entry name" value="PurM-like C-terminal domain"/>
    <property type="match status" value="1"/>
</dbReference>
<evidence type="ECO:0000256" key="2">
    <source>
        <dbReference type="ARBA" id="ARBA00004686"/>
    </source>
</evidence>
<evidence type="ECO:0000256" key="15">
    <source>
        <dbReference type="HAMAP-Rule" id="MF_00741"/>
    </source>
</evidence>
<comment type="caution">
    <text evidence="18">The sequence shown here is derived from an EMBL/GenBank/DDBJ whole genome shotgun (WGS) entry which is preliminary data.</text>
</comment>
<evidence type="ECO:0000256" key="14">
    <source>
        <dbReference type="ARBA" id="ARBA00049057"/>
    </source>
</evidence>
<dbReference type="OrthoDB" id="9802507at2"/>
<evidence type="ECO:0000256" key="13">
    <source>
        <dbReference type="ARBA" id="ARBA00033093"/>
    </source>
</evidence>
<dbReference type="CDD" id="cd02196">
    <property type="entry name" value="PurM"/>
    <property type="match status" value="1"/>
</dbReference>
<comment type="similarity">
    <text evidence="3 15">Belongs to the AIR synthase family.</text>
</comment>
<keyword evidence="10 15" id="KW-0067">ATP-binding</keyword>
<evidence type="ECO:0000256" key="3">
    <source>
        <dbReference type="ARBA" id="ARBA00010280"/>
    </source>
</evidence>
<dbReference type="GO" id="GO:0006189">
    <property type="term" value="P:'de novo' IMP biosynthetic process"/>
    <property type="evidence" value="ECO:0007669"/>
    <property type="project" value="UniProtKB-UniRule"/>
</dbReference>
<dbReference type="InterPro" id="IPR010918">
    <property type="entry name" value="PurM-like_C_dom"/>
</dbReference>
<evidence type="ECO:0000256" key="9">
    <source>
        <dbReference type="ARBA" id="ARBA00022755"/>
    </source>
</evidence>
<dbReference type="EC" id="6.3.3.1" evidence="4 15"/>
<reference evidence="18 19" key="1">
    <citation type="submission" date="2019-03" db="EMBL/GenBank/DDBJ databases">
        <title>Genomic Encyclopedia of Type Strains, Phase IV (KMG-IV): sequencing the most valuable type-strain genomes for metagenomic binning, comparative biology and taxonomic classification.</title>
        <authorList>
            <person name="Goeker M."/>
        </authorList>
    </citation>
    <scope>NUCLEOTIDE SEQUENCE [LARGE SCALE GENOMIC DNA]</scope>
    <source>
        <strain evidence="18 19">DSM 25964</strain>
    </source>
</reference>
<evidence type="ECO:0000313" key="18">
    <source>
        <dbReference type="EMBL" id="TDY61834.1"/>
    </source>
</evidence>